<keyword evidence="2" id="KW-0479">Metal-binding</keyword>
<dbReference type="AlphaFoldDB" id="A0A7H2BN14"/>
<dbReference type="InterPro" id="IPR017811">
    <property type="entry name" value="Mca"/>
</dbReference>
<dbReference type="InterPro" id="IPR024078">
    <property type="entry name" value="LmbE-like_dom_sf"/>
</dbReference>
<feature type="binding site" evidence="2">
    <location>
        <position position="23"/>
    </location>
    <ligand>
        <name>Zn(2+)</name>
        <dbReference type="ChEBI" id="CHEBI:29105"/>
    </ligand>
</feature>
<dbReference type="GO" id="GO:0010127">
    <property type="term" value="P:mycothiol-dependent detoxification"/>
    <property type="evidence" value="ECO:0007669"/>
    <property type="project" value="UniProtKB-UniRule"/>
</dbReference>
<name>A0A7H2BN14_9MICC</name>
<keyword evidence="4" id="KW-1185">Reference proteome</keyword>
<dbReference type="SUPFAM" id="SSF102588">
    <property type="entry name" value="LmbE-like"/>
    <property type="match status" value="1"/>
</dbReference>
<dbReference type="GO" id="GO:0010126">
    <property type="term" value="P:mycothiol metabolic process"/>
    <property type="evidence" value="ECO:0007669"/>
    <property type="project" value="UniProtKB-UniRule"/>
</dbReference>
<dbReference type="InterPro" id="IPR003737">
    <property type="entry name" value="GlcNAc_PI_deacetylase-related"/>
</dbReference>
<comment type="cofactor">
    <cofactor evidence="2">
        <name>Zn(2+)</name>
        <dbReference type="ChEBI" id="CHEBI:29105"/>
    </cofactor>
    <text evidence="2">Binds 1 zinc ion per subunit.</text>
</comment>
<comment type="similarity">
    <text evidence="2">Belongs to the MshB deacetylase family. Mca subfamily.</text>
</comment>
<dbReference type="EC" id="3.5.1.115" evidence="2"/>
<comment type="catalytic activity">
    <reaction evidence="2">
        <text>mycothiol S-conjugate + H2O = an N-acetyl-L-cysteine-S-conjugate + 1D-myo-inositol 2-amino-2-deoxy-alpha-D-glucopyranoside</text>
        <dbReference type="Rhea" id="RHEA:36543"/>
        <dbReference type="ChEBI" id="CHEBI:15377"/>
        <dbReference type="ChEBI" id="CHEBI:58718"/>
        <dbReference type="ChEBI" id="CHEBI:58886"/>
        <dbReference type="ChEBI" id="CHEBI:59633"/>
        <dbReference type="EC" id="3.5.1.115"/>
    </reaction>
</comment>
<sequence>MLSELKPLADDYSGLRILAVHAHPDDESSKGAATMAAYAERGARVMVATMTGGERGDVLNEAVKENPAAFRDLPGLRRQEMAEAAKVLGIEHRWVGFVDSGLPEGDPLPPLPPLPWGSFATLSLENAAAPLIRLVRDFKPHVILSYDENGGYPHPDHIMSHKVAVEAYEKAGDASAYPNEGKPWAPAKLYYDLAFNPQRILAFHEFLLEQGLDSPYAQWIAMRQEAEEGKIPPVSRHQTTTKIPAVEYFTRRDQALLAHASQVAPGDLFFAVSPEQQRDIWPWEDYVLIDSRVKTELPEFDFADGIDFSN</sequence>
<gene>
    <name evidence="2 3" type="primary">mca</name>
    <name evidence="3" type="ORF">IDM48_08940</name>
</gene>
<dbReference type="GO" id="GO:0008270">
    <property type="term" value="F:zinc ion binding"/>
    <property type="evidence" value="ECO:0007669"/>
    <property type="project" value="UniProtKB-UniRule"/>
</dbReference>
<organism evidence="3 4">
    <name type="scientific">Rothia amarae</name>
    <dbReference type="NCBI Taxonomy" id="169480"/>
    <lineage>
        <taxon>Bacteria</taxon>
        <taxon>Bacillati</taxon>
        <taxon>Actinomycetota</taxon>
        <taxon>Actinomycetes</taxon>
        <taxon>Micrococcales</taxon>
        <taxon>Micrococcaceae</taxon>
        <taxon>Rothia</taxon>
    </lineage>
</organism>
<reference evidence="3 4" key="1">
    <citation type="submission" date="2020-09" db="EMBL/GenBank/DDBJ databases">
        <title>Investigation of environmental microbe.</title>
        <authorList>
            <person name="Ou Y."/>
            <person name="Kang Q."/>
        </authorList>
    </citation>
    <scope>NUCLEOTIDE SEQUENCE [LARGE SCALE GENOMIC DNA]</scope>
    <source>
        <strain evidence="3 4">KJZ-9</strain>
    </source>
</reference>
<dbReference type="KEGG" id="rama:IDM48_08940"/>
<feature type="binding site" evidence="2">
    <location>
        <position position="157"/>
    </location>
    <ligand>
        <name>Zn(2+)</name>
        <dbReference type="ChEBI" id="CHEBI:29105"/>
    </ligand>
</feature>
<dbReference type="RefSeq" id="WP_190618742.1">
    <property type="nucleotide sequence ID" value="NZ_CP061538.1"/>
</dbReference>
<protein>
    <recommendedName>
        <fullName evidence="2">Mycothiol S-conjugate amidase</fullName>
        <ecNumber evidence="2">3.5.1.115</ecNumber>
    </recommendedName>
</protein>
<keyword evidence="1 2" id="KW-0862">Zinc</keyword>
<evidence type="ECO:0000256" key="2">
    <source>
        <dbReference type="HAMAP-Rule" id="MF_01482"/>
    </source>
</evidence>
<dbReference type="Gene3D" id="3.40.50.10320">
    <property type="entry name" value="LmbE-like"/>
    <property type="match status" value="1"/>
</dbReference>
<keyword evidence="2" id="KW-0378">Hydrolase</keyword>
<feature type="binding site" evidence="2">
    <location>
        <position position="26"/>
    </location>
    <ligand>
        <name>Zn(2+)</name>
        <dbReference type="ChEBI" id="CHEBI:29105"/>
    </ligand>
</feature>
<dbReference type="GO" id="GO:0016811">
    <property type="term" value="F:hydrolase activity, acting on carbon-nitrogen (but not peptide) bonds, in linear amides"/>
    <property type="evidence" value="ECO:0007669"/>
    <property type="project" value="TreeGrafter"/>
</dbReference>
<dbReference type="HAMAP" id="MF_01482">
    <property type="entry name" value="Mca"/>
    <property type="match status" value="1"/>
</dbReference>
<dbReference type="PANTHER" id="PTHR12993">
    <property type="entry name" value="N-ACETYLGLUCOSAMINYL-PHOSPHATIDYLINOSITOL DE-N-ACETYLASE-RELATED"/>
    <property type="match status" value="1"/>
</dbReference>
<comment type="function">
    <text evidence="2">A mycothiol (MSH, N-acetylcysteinyl-glucosaminyl-inositol) S-conjugate amidase, it recycles conjugated MSH to the N-acetyl cysteine conjugate (AcCys S-conjugate, a mercapturic acid) and the MSH precursor. Involved in MSH-dependent detoxification of a number of alkylating agents and antibiotics.</text>
</comment>
<comment type="subunit">
    <text evidence="2">Monomer.</text>
</comment>
<accession>A0A7H2BN14</accession>
<evidence type="ECO:0000256" key="1">
    <source>
        <dbReference type="ARBA" id="ARBA00022833"/>
    </source>
</evidence>
<dbReference type="EMBL" id="CP061538">
    <property type="protein sequence ID" value="QNV41060.1"/>
    <property type="molecule type" value="Genomic_DNA"/>
</dbReference>
<dbReference type="Pfam" id="PF02585">
    <property type="entry name" value="PIG-L"/>
    <property type="match status" value="1"/>
</dbReference>
<dbReference type="PANTHER" id="PTHR12993:SF11">
    <property type="entry name" value="N-ACETYLGLUCOSAMINYL-PHOSPHATIDYLINOSITOL DE-N-ACETYLASE"/>
    <property type="match status" value="1"/>
</dbReference>
<proteinExistence type="inferred from homology"/>
<evidence type="ECO:0000313" key="4">
    <source>
        <dbReference type="Proteomes" id="UP000516421"/>
    </source>
</evidence>
<evidence type="ECO:0000313" key="3">
    <source>
        <dbReference type="EMBL" id="QNV41060.1"/>
    </source>
</evidence>
<dbReference type="NCBIfam" id="TIGR03446">
    <property type="entry name" value="mycothiol_Mca"/>
    <property type="match status" value="1"/>
</dbReference>
<dbReference type="Proteomes" id="UP000516421">
    <property type="component" value="Chromosome"/>
</dbReference>